<dbReference type="Pfam" id="PF00168">
    <property type="entry name" value="C2"/>
    <property type="match status" value="1"/>
</dbReference>
<feature type="compositionally biased region" description="Polar residues" evidence="1">
    <location>
        <begin position="247"/>
        <end position="261"/>
    </location>
</feature>
<dbReference type="Proteomes" id="UP000504603">
    <property type="component" value="Unplaced"/>
</dbReference>
<proteinExistence type="predicted"/>
<feature type="compositionally biased region" description="Low complexity" evidence="1">
    <location>
        <begin position="229"/>
        <end position="246"/>
    </location>
</feature>
<keyword evidence="3" id="KW-1185">Reference proteome</keyword>
<dbReference type="KEGG" id="mcha:111009847"/>
<accession>A0A6J1CB10</accession>
<reference evidence="4" key="1">
    <citation type="submission" date="2025-08" db="UniProtKB">
        <authorList>
            <consortium name="RefSeq"/>
        </authorList>
    </citation>
    <scope>IDENTIFICATION</scope>
    <source>
        <strain evidence="4">OHB3-1</strain>
    </source>
</reference>
<evidence type="ECO:0000259" key="2">
    <source>
        <dbReference type="PROSITE" id="PS50004"/>
    </source>
</evidence>
<organism evidence="3 4">
    <name type="scientific">Momordica charantia</name>
    <name type="common">Bitter gourd</name>
    <name type="synonym">Balsam pear</name>
    <dbReference type="NCBI Taxonomy" id="3673"/>
    <lineage>
        <taxon>Eukaryota</taxon>
        <taxon>Viridiplantae</taxon>
        <taxon>Streptophyta</taxon>
        <taxon>Embryophyta</taxon>
        <taxon>Tracheophyta</taxon>
        <taxon>Spermatophyta</taxon>
        <taxon>Magnoliopsida</taxon>
        <taxon>eudicotyledons</taxon>
        <taxon>Gunneridae</taxon>
        <taxon>Pentapetalae</taxon>
        <taxon>rosids</taxon>
        <taxon>fabids</taxon>
        <taxon>Cucurbitales</taxon>
        <taxon>Cucurbitaceae</taxon>
        <taxon>Momordiceae</taxon>
        <taxon>Momordica</taxon>
    </lineage>
</organism>
<dbReference type="InterPro" id="IPR000008">
    <property type="entry name" value="C2_dom"/>
</dbReference>
<dbReference type="Gene3D" id="2.60.40.150">
    <property type="entry name" value="C2 domain"/>
    <property type="match status" value="1"/>
</dbReference>
<dbReference type="SUPFAM" id="SSF49562">
    <property type="entry name" value="C2 domain (Calcium/lipid-binding domain, CaLB)"/>
    <property type="match status" value="1"/>
</dbReference>
<dbReference type="PANTHER" id="PTHR32246:SF173">
    <property type="entry name" value="C2 DOMAIN-CONTAINING PROTEIN"/>
    <property type="match status" value="1"/>
</dbReference>
<dbReference type="PROSITE" id="PS50004">
    <property type="entry name" value="C2"/>
    <property type="match status" value="1"/>
</dbReference>
<dbReference type="AlphaFoldDB" id="A0A6J1CB10"/>
<feature type="compositionally biased region" description="Pro residues" evidence="1">
    <location>
        <begin position="133"/>
        <end position="164"/>
    </location>
</feature>
<dbReference type="InterPro" id="IPR035892">
    <property type="entry name" value="C2_domain_sf"/>
</dbReference>
<dbReference type="RefSeq" id="XP_022138764.1">
    <property type="nucleotide sequence ID" value="XM_022283072.1"/>
</dbReference>
<dbReference type="InterPro" id="IPR044750">
    <property type="entry name" value="C2_SRC2/BAP"/>
</dbReference>
<feature type="domain" description="C2" evidence="2">
    <location>
        <begin position="1"/>
        <end position="110"/>
    </location>
</feature>
<dbReference type="CDD" id="cd04051">
    <property type="entry name" value="C2_SRC2_like"/>
    <property type="match status" value="1"/>
</dbReference>
<sequence length="261" mass="27231">MESTWSLEINVVSAKDLPEINLVSKMAAYVVVSLAGGGNSDQKFKTNADSSGGINPNWNFPMKFSVNELASTLVFTIRCFRTLGDRDVTYPVRKPSGKTHGLLNFQYRVLGATASFRDEKQKPPAAYATRGIGPPPEGYPPPPHPAAGYPPPPPPPYNTGYAPPPPQPYGYPHYGYPAPPPPGYLPAAGVVAKKETKSGMGKILAVGAGILGGLACGAMLGECAADLGQPPSRGSSSGNGGVHRSNFSSMAYSQNTLGGIG</sequence>
<dbReference type="PANTHER" id="PTHR32246">
    <property type="entry name" value="INGRESSION PROTEIN FIC1"/>
    <property type="match status" value="1"/>
</dbReference>
<dbReference type="OrthoDB" id="270970at2759"/>
<feature type="region of interest" description="Disordered" evidence="1">
    <location>
        <begin position="229"/>
        <end position="261"/>
    </location>
</feature>
<gene>
    <name evidence="4" type="primary">LOC111009847</name>
</gene>
<dbReference type="SMART" id="SM00239">
    <property type="entry name" value="C2"/>
    <property type="match status" value="1"/>
</dbReference>
<dbReference type="GO" id="GO:0006952">
    <property type="term" value="P:defense response"/>
    <property type="evidence" value="ECO:0007669"/>
    <property type="project" value="InterPro"/>
</dbReference>
<evidence type="ECO:0000313" key="4">
    <source>
        <dbReference type="RefSeq" id="XP_022138764.1"/>
    </source>
</evidence>
<feature type="region of interest" description="Disordered" evidence="1">
    <location>
        <begin position="118"/>
        <end position="164"/>
    </location>
</feature>
<dbReference type="GeneID" id="111009847"/>
<protein>
    <submittedName>
        <fullName evidence="4">Protein SRC2-like</fullName>
    </submittedName>
</protein>
<evidence type="ECO:0000313" key="3">
    <source>
        <dbReference type="Proteomes" id="UP000504603"/>
    </source>
</evidence>
<evidence type="ECO:0000256" key="1">
    <source>
        <dbReference type="SAM" id="MobiDB-lite"/>
    </source>
</evidence>
<name>A0A6J1CB10_MOMCH</name>